<protein>
    <submittedName>
        <fullName evidence="10">Two-component system, OmpR family, response regulator QseB/two-component system, OmpR family, response regulator TctD</fullName>
    </submittedName>
</protein>
<dbReference type="InterPro" id="IPR039420">
    <property type="entry name" value="WalR-like"/>
</dbReference>
<keyword evidence="11" id="KW-1185">Reference proteome</keyword>
<dbReference type="PANTHER" id="PTHR48111">
    <property type="entry name" value="REGULATOR OF RPOS"/>
    <property type="match status" value="1"/>
</dbReference>
<dbReference type="FunFam" id="3.40.50.2300:FF:000002">
    <property type="entry name" value="DNA-binding response regulator PhoP"/>
    <property type="match status" value="1"/>
</dbReference>
<gene>
    <name evidence="10" type="ORF">SAMN05421647_101609</name>
</gene>
<dbReference type="SUPFAM" id="SSF52172">
    <property type="entry name" value="CheY-like"/>
    <property type="match status" value="1"/>
</dbReference>
<dbReference type="CDD" id="cd00383">
    <property type="entry name" value="trans_reg_C"/>
    <property type="match status" value="1"/>
</dbReference>
<dbReference type="Proteomes" id="UP000186895">
    <property type="component" value="Unassembled WGS sequence"/>
</dbReference>
<dbReference type="Pfam" id="PF00486">
    <property type="entry name" value="Trans_reg_C"/>
    <property type="match status" value="1"/>
</dbReference>
<dbReference type="InterPro" id="IPR001867">
    <property type="entry name" value="OmpR/PhoB-type_DNA-bd"/>
</dbReference>
<evidence type="ECO:0000256" key="2">
    <source>
        <dbReference type="ARBA" id="ARBA00023012"/>
    </source>
</evidence>
<evidence type="ECO:0000256" key="1">
    <source>
        <dbReference type="ARBA" id="ARBA00022553"/>
    </source>
</evidence>
<keyword evidence="1 6" id="KW-0597">Phosphoprotein</keyword>
<feature type="domain" description="OmpR/PhoB-type" evidence="9">
    <location>
        <begin position="124"/>
        <end position="219"/>
    </location>
</feature>
<dbReference type="Gene3D" id="1.10.10.10">
    <property type="entry name" value="Winged helix-like DNA-binding domain superfamily/Winged helix DNA-binding domain"/>
    <property type="match status" value="1"/>
</dbReference>
<dbReference type="InterPro" id="IPR001789">
    <property type="entry name" value="Sig_transdc_resp-reg_receiver"/>
</dbReference>
<keyword evidence="3" id="KW-0805">Transcription regulation</keyword>
<evidence type="ECO:0000259" key="8">
    <source>
        <dbReference type="PROSITE" id="PS50110"/>
    </source>
</evidence>
<dbReference type="SMART" id="SM00862">
    <property type="entry name" value="Trans_reg_C"/>
    <property type="match status" value="1"/>
</dbReference>
<keyword evidence="4 7" id="KW-0238">DNA-binding</keyword>
<reference evidence="10 11" key="1">
    <citation type="submission" date="2017-01" db="EMBL/GenBank/DDBJ databases">
        <authorList>
            <person name="Mah S.A."/>
            <person name="Swanson W.J."/>
            <person name="Moy G.W."/>
            <person name="Vacquier V.D."/>
        </authorList>
    </citation>
    <scope>NUCLEOTIDE SEQUENCE [LARGE SCALE GENOMIC DNA]</scope>
    <source>
        <strain evidence="10 11">DSM 7027</strain>
    </source>
</reference>
<dbReference type="STRING" id="49186.SAMN05421647_101609"/>
<dbReference type="GO" id="GO:0005829">
    <property type="term" value="C:cytosol"/>
    <property type="evidence" value="ECO:0007669"/>
    <property type="project" value="TreeGrafter"/>
</dbReference>
<dbReference type="GO" id="GO:0000976">
    <property type="term" value="F:transcription cis-regulatory region binding"/>
    <property type="evidence" value="ECO:0007669"/>
    <property type="project" value="TreeGrafter"/>
</dbReference>
<proteinExistence type="predicted"/>
<sequence length="226" mass="24978">MRILIIEDNPTLADGLKQVLVQAGFAVDTLADGAQGQALLRQQLYDLLLLDLGLPGVDGRSILKQLRQQGQDLPVLIISARDQLDQRIEGLDLGADDYLCKPFELEEVLARVRALLRRSQQQANNLIRHGTLELDTRAQTLSLDGVPVDLHRRELAVLEYLLANTGRVVSKEQIAERISSFDDDVSSTAIETYVSRLRKKLKGALTLKTIRGLGYLLEADGSDAGR</sequence>
<dbReference type="GO" id="GO:0032993">
    <property type="term" value="C:protein-DNA complex"/>
    <property type="evidence" value="ECO:0007669"/>
    <property type="project" value="TreeGrafter"/>
</dbReference>
<dbReference type="Pfam" id="PF00072">
    <property type="entry name" value="Response_reg"/>
    <property type="match status" value="1"/>
</dbReference>
<evidence type="ECO:0000313" key="10">
    <source>
        <dbReference type="EMBL" id="SIP96430.1"/>
    </source>
</evidence>
<evidence type="ECO:0000256" key="7">
    <source>
        <dbReference type="PROSITE-ProRule" id="PRU01091"/>
    </source>
</evidence>
<feature type="modified residue" description="4-aspartylphosphate" evidence="6">
    <location>
        <position position="51"/>
    </location>
</feature>
<keyword evidence="5" id="KW-0804">Transcription</keyword>
<dbReference type="eggNOG" id="COG0745">
    <property type="taxonomic scope" value="Bacteria"/>
</dbReference>
<keyword evidence="2" id="KW-0902">Two-component regulatory system</keyword>
<dbReference type="PROSITE" id="PS50110">
    <property type="entry name" value="RESPONSE_REGULATORY"/>
    <property type="match status" value="1"/>
</dbReference>
<dbReference type="PROSITE" id="PS51755">
    <property type="entry name" value="OMPR_PHOB"/>
    <property type="match status" value="1"/>
</dbReference>
<dbReference type="Gene3D" id="6.10.250.690">
    <property type="match status" value="1"/>
</dbReference>
<evidence type="ECO:0000256" key="4">
    <source>
        <dbReference type="ARBA" id="ARBA00023125"/>
    </source>
</evidence>
<evidence type="ECO:0000259" key="9">
    <source>
        <dbReference type="PROSITE" id="PS51755"/>
    </source>
</evidence>
<dbReference type="InterPro" id="IPR036388">
    <property type="entry name" value="WH-like_DNA-bd_sf"/>
</dbReference>
<dbReference type="RefSeq" id="WP_076460700.1">
    <property type="nucleotide sequence ID" value="NZ_FTMN01000001.1"/>
</dbReference>
<dbReference type="GO" id="GO:0006355">
    <property type="term" value="P:regulation of DNA-templated transcription"/>
    <property type="evidence" value="ECO:0007669"/>
    <property type="project" value="InterPro"/>
</dbReference>
<dbReference type="Gene3D" id="3.40.50.2300">
    <property type="match status" value="1"/>
</dbReference>
<feature type="domain" description="Response regulatory" evidence="8">
    <location>
        <begin position="2"/>
        <end position="116"/>
    </location>
</feature>
<feature type="DNA-binding region" description="OmpR/PhoB-type" evidence="7">
    <location>
        <begin position="124"/>
        <end position="219"/>
    </location>
</feature>
<dbReference type="AlphaFoldDB" id="A0A1N6NWM7"/>
<accession>A0A1N6NWM7</accession>
<evidence type="ECO:0000256" key="6">
    <source>
        <dbReference type="PROSITE-ProRule" id="PRU00169"/>
    </source>
</evidence>
<evidence type="ECO:0000256" key="3">
    <source>
        <dbReference type="ARBA" id="ARBA00023015"/>
    </source>
</evidence>
<evidence type="ECO:0000313" key="11">
    <source>
        <dbReference type="Proteomes" id="UP000186895"/>
    </source>
</evidence>
<name>A0A1N6NWM7_9GAMM</name>
<dbReference type="EMBL" id="FTMN01000001">
    <property type="protein sequence ID" value="SIP96430.1"/>
    <property type="molecule type" value="Genomic_DNA"/>
</dbReference>
<dbReference type="InterPro" id="IPR011006">
    <property type="entry name" value="CheY-like_superfamily"/>
</dbReference>
<organism evidence="10 11">
    <name type="scientific">Marinobacterium stanieri</name>
    <dbReference type="NCBI Taxonomy" id="49186"/>
    <lineage>
        <taxon>Bacteria</taxon>
        <taxon>Pseudomonadati</taxon>
        <taxon>Pseudomonadota</taxon>
        <taxon>Gammaproteobacteria</taxon>
        <taxon>Oceanospirillales</taxon>
        <taxon>Oceanospirillaceae</taxon>
        <taxon>Marinobacterium</taxon>
    </lineage>
</organism>
<dbReference type="PANTHER" id="PTHR48111:SF67">
    <property type="entry name" value="TRANSCRIPTIONAL REGULATORY PROTEIN TCTD"/>
    <property type="match status" value="1"/>
</dbReference>
<dbReference type="SMART" id="SM00448">
    <property type="entry name" value="REC"/>
    <property type="match status" value="1"/>
</dbReference>
<evidence type="ECO:0000256" key="5">
    <source>
        <dbReference type="ARBA" id="ARBA00023163"/>
    </source>
</evidence>
<dbReference type="GO" id="GO:0000156">
    <property type="term" value="F:phosphorelay response regulator activity"/>
    <property type="evidence" value="ECO:0007669"/>
    <property type="project" value="TreeGrafter"/>
</dbReference>